<accession>A0ABN7V5J4</accession>
<dbReference type="EMBL" id="CAJVQB010009583">
    <property type="protein sequence ID" value="CAG8731644.1"/>
    <property type="molecule type" value="Genomic_DNA"/>
</dbReference>
<organism evidence="1 2">
    <name type="scientific">Gigaspora margarita</name>
    <dbReference type="NCBI Taxonomy" id="4874"/>
    <lineage>
        <taxon>Eukaryota</taxon>
        <taxon>Fungi</taxon>
        <taxon>Fungi incertae sedis</taxon>
        <taxon>Mucoromycota</taxon>
        <taxon>Glomeromycotina</taxon>
        <taxon>Glomeromycetes</taxon>
        <taxon>Diversisporales</taxon>
        <taxon>Gigasporaceae</taxon>
        <taxon>Gigaspora</taxon>
    </lineage>
</organism>
<proteinExistence type="predicted"/>
<protein>
    <submittedName>
        <fullName evidence="1">4076_t:CDS:1</fullName>
    </submittedName>
</protein>
<dbReference type="Proteomes" id="UP000789901">
    <property type="component" value="Unassembled WGS sequence"/>
</dbReference>
<evidence type="ECO:0000313" key="1">
    <source>
        <dbReference type="EMBL" id="CAG8731644.1"/>
    </source>
</evidence>
<evidence type="ECO:0000313" key="2">
    <source>
        <dbReference type="Proteomes" id="UP000789901"/>
    </source>
</evidence>
<comment type="caution">
    <text evidence="1">The sequence shown here is derived from an EMBL/GenBank/DDBJ whole genome shotgun (WGS) entry which is preliminary data.</text>
</comment>
<feature type="non-terminal residue" evidence="1">
    <location>
        <position position="1"/>
    </location>
</feature>
<reference evidence="1 2" key="1">
    <citation type="submission" date="2021-06" db="EMBL/GenBank/DDBJ databases">
        <authorList>
            <person name="Kallberg Y."/>
            <person name="Tangrot J."/>
            <person name="Rosling A."/>
        </authorList>
    </citation>
    <scope>NUCLEOTIDE SEQUENCE [LARGE SCALE GENOMIC DNA]</scope>
    <source>
        <strain evidence="1 2">120-4 pot B 10/14</strain>
    </source>
</reference>
<keyword evidence="2" id="KW-1185">Reference proteome</keyword>
<gene>
    <name evidence="1" type="ORF">GMARGA_LOCUS14455</name>
</gene>
<sequence length="241" mass="27579">STSITKKVLGSLISSTTYAQSLVEIENVTLEENISEGIISSKDNNMLPQNELYYFFETYKIDLNMDQEITKDTSDKDILDEDMLDEKLPVNFESNDFDPEDLQEDKDVLDEESLVNFESNNFDPKDLQEAILNNALNSIEGINKPEYIAEWPNDAYCDFIELIVESNIFNNMGDKIIKLFNKNSNLKVSPLPKSTKNGKDYLNQIKFLSINFKTKIVATYSGNNIILHYCPIFRAIQALLQ</sequence>
<name>A0ABN7V5J4_GIGMA</name>